<organism evidence="4 5">
    <name type="scientific">Streptomyces rubellomurinus (strain ATCC 31215)</name>
    <dbReference type="NCBI Taxonomy" id="359131"/>
    <lineage>
        <taxon>Bacteria</taxon>
        <taxon>Bacillati</taxon>
        <taxon>Actinomycetota</taxon>
        <taxon>Actinomycetes</taxon>
        <taxon>Kitasatosporales</taxon>
        <taxon>Streptomycetaceae</taxon>
        <taxon>Streptomyces</taxon>
    </lineage>
</organism>
<sequence length="214" mass="23410">MSGSHYFSGAPEVASERRPITVSLPDVTLELTTDAGVFSRNRLDPGTRILLEHAPPPRVRGPILDVGCGYGPIALTWATRRKRLPVWAVDVNERALELVRLNAQALGLGNVQAALPDDVPEDVRFATIYSNPPIRIGKAELRRLLTRWLGRLTPDGSAFLVVQKHLGSDSLQKWLNDQGYPTSRVTSVNGFRILEARPRPEAGEGTESGRGTTS</sequence>
<name>A0A0F2TG64_STRR3</name>
<dbReference type="OrthoDB" id="9764961at2"/>
<gene>
    <name evidence="4" type="ORF">VM95_16020</name>
</gene>
<dbReference type="PATRIC" id="fig|359131.3.peg.3569"/>
<keyword evidence="5" id="KW-1185">Reference proteome</keyword>
<evidence type="ECO:0000259" key="3">
    <source>
        <dbReference type="Pfam" id="PF05175"/>
    </source>
</evidence>
<dbReference type="Pfam" id="PF05175">
    <property type="entry name" value="MTS"/>
    <property type="match status" value="1"/>
</dbReference>
<dbReference type="GO" id="GO:0008757">
    <property type="term" value="F:S-adenosylmethionine-dependent methyltransferase activity"/>
    <property type="evidence" value="ECO:0007669"/>
    <property type="project" value="InterPro"/>
</dbReference>
<accession>A0A0F2TG64</accession>
<keyword evidence="1" id="KW-0489">Methyltransferase</keyword>
<dbReference type="EMBL" id="JZKH01000029">
    <property type="protein sequence ID" value="KJS61240.1"/>
    <property type="molecule type" value="Genomic_DNA"/>
</dbReference>
<feature type="domain" description="Methyltransferase small" evidence="3">
    <location>
        <begin position="29"/>
        <end position="194"/>
    </location>
</feature>
<dbReference type="GO" id="GO:0032259">
    <property type="term" value="P:methylation"/>
    <property type="evidence" value="ECO:0007669"/>
    <property type="project" value="UniProtKB-KW"/>
</dbReference>
<protein>
    <recommendedName>
        <fullName evidence="3">Methyltransferase small domain-containing protein</fullName>
    </recommendedName>
</protein>
<evidence type="ECO:0000256" key="2">
    <source>
        <dbReference type="ARBA" id="ARBA00022679"/>
    </source>
</evidence>
<dbReference type="AlphaFoldDB" id="A0A0F2TG64"/>
<dbReference type="CDD" id="cd02440">
    <property type="entry name" value="AdoMet_MTases"/>
    <property type="match status" value="1"/>
</dbReference>
<evidence type="ECO:0000313" key="5">
    <source>
        <dbReference type="Proteomes" id="UP000033699"/>
    </source>
</evidence>
<dbReference type="Proteomes" id="UP000033699">
    <property type="component" value="Unassembled WGS sequence"/>
</dbReference>
<keyword evidence="2" id="KW-0808">Transferase</keyword>
<dbReference type="InterPro" id="IPR029063">
    <property type="entry name" value="SAM-dependent_MTases_sf"/>
</dbReference>
<dbReference type="InterPro" id="IPR007848">
    <property type="entry name" value="Small_mtfrase_dom"/>
</dbReference>
<dbReference type="RefSeq" id="WP_045697133.1">
    <property type="nucleotide sequence ID" value="NZ_JZKH01000029.1"/>
</dbReference>
<dbReference type="SUPFAM" id="SSF53335">
    <property type="entry name" value="S-adenosyl-L-methionine-dependent methyltransferases"/>
    <property type="match status" value="1"/>
</dbReference>
<comment type="caution">
    <text evidence="4">The sequence shown here is derived from an EMBL/GenBank/DDBJ whole genome shotgun (WGS) entry which is preliminary data.</text>
</comment>
<dbReference type="PANTHER" id="PTHR47816:SF4">
    <property type="entry name" value="RIBOSOMAL RNA SMALL SUBUNIT METHYLTRANSFERASE C"/>
    <property type="match status" value="1"/>
</dbReference>
<evidence type="ECO:0000313" key="4">
    <source>
        <dbReference type="EMBL" id="KJS61240.1"/>
    </source>
</evidence>
<dbReference type="InterPro" id="IPR046977">
    <property type="entry name" value="RsmC/RlmG"/>
</dbReference>
<dbReference type="PANTHER" id="PTHR47816">
    <property type="entry name" value="RIBOSOMAL RNA SMALL SUBUNIT METHYLTRANSFERASE C"/>
    <property type="match status" value="1"/>
</dbReference>
<proteinExistence type="predicted"/>
<dbReference type="Gene3D" id="3.40.50.150">
    <property type="entry name" value="Vaccinia Virus protein VP39"/>
    <property type="match status" value="1"/>
</dbReference>
<reference evidence="4 5" key="1">
    <citation type="submission" date="2015-02" db="EMBL/GenBank/DDBJ databases">
        <authorList>
            <person name="Ju K.-S."/>
            <person name="Doroghazi J.R."/>
            <person name="Metcalf W."/>
        </authorList>
    </citation>
    <scope>NUCLEOTIDE SEQUENCE [LARGE SCALE GENOMIC DNA]</scope>
    <source>
        <strain evidence="4 5">ATCC 31215</strain>
    </source>
</reference>
<evidence type="ECO:0000256" key="1">
    <source>
        <dbReference type="ARBA" id="ARBA00022603"/>
    </source>
</evidence>